<keyword evidence="5" id="KW-0812">Transmembrane</keyword>
<dbReference type="Proteomes" id="UP000023152">
    <property type="component" value="Unassembled WGS sequence"/>
</dbReference>
<dbReference type="PROSITE" id="PS50082">
    <property type="entry name" value="WD_REPEATS_2"/>
    <property type="match status" value="6"/>
</dbReference>
<evidence type="ECO:0000256" key="3">
    <source>
        <dbReference type="PROSITE-ProRule" id="PRU00221"/>
    </source>
</evidence>
<proteinExistence type="predicted"/>
<evidence type="ECO:0000256" key="2">
    <source>
        <dbReference type="ARBA" id="ARBA00022737"/>
    </source>
</evidence>
<dbReference type="CDD" id="cd00200">
    <property type="entry name" value="WD40"/>
    <property type="match status" value="1"/>
</dbReference>
<keyword evidence="1 3" id="KW-0853">WD repeat</keyword>
<feature type="compositionally biased region" description="Basic residues" evidence="4">
    <location>
        <begin position="1"/>
        <end position="12"/>
    </location>
</feature>
<keyword evidence="2" id="KW-0677">Repeat</keyword>
<protein>
    <submittedName>
        <fullName evidence="6">WD-40 repeat-containing protein</fullName>
    </submittedName>
</protein>
<dbReference type="PANTHER" id="PTHR19848:SF8">
    <property type="entry name" value="F-BOX AND WD REPEAT DOMAIN CONTAINING 7"/>
    <property type="match status" value="1"/>
</dbReference>
<evidence type="ECO:0000256" key="1">
    <source>
        <dbReference type="ARBA" id="ARBA00022574"/>
    </source>
</evidence>
<feature type="repeat" description="WD" evidence="3">
    <location>
        <begin position="266"/>
        <end position="292"/>
    </location>
</feature>
<dbReference type="InterPro" id="IPR019775">
    <property type="entry name" value="WD40_repeat_CS"/>
</dbReference>
<name>X6P5W5_RETFI</name>
<feature type="repeat" description="WD" evidence="3">
    <location>
        <begin position="98"/>
        <end position="141"/>
    </location>
</feature>
<keyword evidence="5" id="KW-0472">Membrane</keyword>
<evidence type="ECO:0000256" key="4">
    <source>
        <dbReference type="SAM" id="MobiDB-lite"/>
    </source>
</evidence>
<gene>
    <name evidence="6" type="ORF">RFI_04099</name>
</gene>
<keyword evidence="7" id="KW-1185">Reference proteome</keyword>
<evidence type="ECO:0000313" key="6">
    <source>
        <dbReference type="EMBL" id="ETO33007.1"/>
    </source>
</evidence>
<dbReference type="Pfam" id="PF00400">
    <property type="entry name" value="WD40"/>
    <property type="match status" value="6"/>
</dbReference>
<dbReference type="InterPro" id="IPR036322">
    <property type="entry name" value="WD40_repeat_dom_sf"/>
</dbReference>
<keyword evidence="5" id="KW-1133">Transmembrane helix</keyword>
<dbReference type="Gene3D" id="2.130.10.10">
    <property type="entry name" value="YVTN repeat-like/Quinoprotein amine dehydrogenase"/>
    <property type="match status" value="2"/>
</dbReference>
<feature type="repeat" description="WD" evidence="3">
    <location>
        <begin position="142"/>
        <end position="189"/>
    </location>
</feature>
<dbReference type="SUPFAM" id="SSF50978">
    <property type="entry name" value="WD40 repeat-like"/>
    <property type="match status" value="1"/>
</dbReference>
<accession>X6P5W5</accession>
<feature type="repeat" description="WD" evidence="3">
    <location>
        <begin position="293"/>
        <end position="338"/>
    </location>
</feature>
<dbReference type="PROSITE" id="PS00678">
    <property type="entry name" value="WD_REPEATS_1"/>
    <property type="match status" value="6"/>
</dbReference>
<comment type="caution">
    <text evidence="6">The sequence shown here is derived from an EMBL/GenBank/DDBJ whole genome shotgun (WGS) entry which is preliminary data.</text>
</comment>
<feature type="repeat" description="WD" evidence="3">
    <location>
        <begin position="190"/>
        <end position="233"/>
    </location>
</feature>
<organism evidence="6 7">
    <name type="scientific">Reticulomyxa filosa</name>
    <dbReference type="NCBI Taxonomy" id="46433"/>
    <lineage>
        <taxon>Eukaryota</taxon>
        <taxon>Sar</taxon>
        <taxon>Rhizaria</taxon>
        <taxon>Retaria</taxon>
        <taxon>Foraminifera</taxon>
        <taxon>Monothalamids</taxon>
        <taxon>Reticulomyxidae</taxon>
        <taxon>Reticulomyxa</taxon>
    </lineage>
</organism>
<dbReference type="SMART" id="SM00320">
    <property type="entry name" value="WD40"/>
    <property type="match status" value="6"/>
</dbReference>
<evidence type="ECO:0000256" key="5">
    <source>
        <dbReference type="SAM" id="Phobius"/>
    </source>
</evidence>
<feature type="repeat" description="WD" evidence="3">
    <location>
        <begin position="339"/>
        <end position="387"/>
    </location>
</feature>
<feature type="region of interest" description="Disordered" evidence="4">
    <location>
        <begin position="1"/>
        <end position="28"/>
    </location>
</feature>
<dbReference type="PANTHER" id="PTHR19848">
    <property type="entry name" value="WD40 REPEAT PROTEIN"/>
    <property type="match status" value="1"/>
</dbReference>
<dbReference type="PROSITE" id="PS50294">
    <property type="entry name" value="WD_REPEATS_REGION"/>
    <property type="match status" value="5"/>
</dbReference>
<feature type="transmembrane region" description="Helical" evidence="5">
    <location>
        <begin position="60"/>
        <end position="85"/>
    </location>
</feature>
<dbReference type="OrthoDB" id="674604at2759"/>
<reference evidence="6 7" key="1">
    <citation type="journal article" date="2013" name="Curr. Biol.">
        <title>The Genome of the Foraminiferan Reticulomyxa filosa.</title>
        <authorList>
            <person name="Glockner G."/>
            <person name="Hulsmann N."/>
            <person name="Schleicher M."/>
            <person name="Noegel A.A."/>
            <person name="Eichinger L."/>
            <person name="Gallinger C."/>
            <person name="Pawlowski J."/>
            <person name="Sierra R."/>
            <person name="Euteneuer U."/>
            <person name="Pillet L."/>
            <person name="Moustafa A."/>
            <person name="Platzer M."/>
            <person name="Groth M."/>
            <person name="Szafranski K."/>
            <person name="Schliwa M."/>
        </authorList>
    </citation>
    <scope>NUCLEOTIDE SEQUENCE [LARGE SCALE GENOMIC DNA]</scope>
</reference>
<sequence>MPKKRKHQKAGRRTTSYSSKKEQTSIQPGLPEEEKIQLIVRYWIRRLKIKIGWINDFDKLVVNYVMFFAFLNFKYLFNVTTFFMFETFSLSSKLLKTFIGHLDNVHSIDYSTFDNRQLLCSGSDDKKVCVWDFDNNEPIKSFDGHSDCVYCVRFSPYHYHNRRQNVICSSSFDSTIRFWDIKSSQQLQLFNKHADGICGIEFSPFNGGRYLFSGSWDKTVRLWDVETSKSLRAFNGHKEGVWCVDVSPLQSGNGDKSNSIGIIGGNGYTICSGSYDYTIRIWDVETTKQLIIFKGHKYSVNSVKYGSNVLGSINTILSGSADESVRLWDIRSGQQIQVFNGHKMTVTCVEYSPFIINNCGNSNVICSGSSDNTIRFWDIRSNKNELHAINGDDLEDNGIKCLKFMQLKKKGDSNEQTLKNDCGVQLCYGSSEGLIRVCG</sequence>
<evidence type="ECO:0000313" key="7">
    <source>
        <dbReference type="Proteomes" id="UP000023152"/>
    </source>
</evidence>
<dbReference type="EMBL" id="ASPP01003760">
    <property type="protein sequence ID" value="ETO33007.1"/>
    <property type="molecule type" value="Genomic_DNA"/>
</dbReference>
<dbReference type="InterPro" id="IPR020472">
    <property type="entry name" value="WD40_PAC1"/>
</dbReference>
<dbReference type="InterPro" id="IPR015943">
    <property type="entry name" value="WD40/YVTN_repeat-like_dom_sf"/>
</dbReference>
<dbReference type="PRINTS" id="PR00320">
    <property type="entry name" value="GPROTEINBRPT"/>
</dbReference>
<dbReference type="InterPro" id="IPR001680">
    <property type="entry name" value="WD40_rpt"/>
</dbReference>
<dbReference type="AlphaFoldDB" id="X6P5W5"/>